<evidence type="ECO:0000256" key="1">
    <source>
        <dbReference type="SAM" id="Phobius"/>
    </source>
</evidence>
<evidence type="ECO:0000313" key="2">
    <source>
        <dbReference type="EMBL" id="VEL20810.1"/>
    </source>
</evidence>
<keyword evidence="3" id="KW-1185">Reference proteome</keyword>
<proteinExistence type="predicted"/>
<dbReference type="AlphaFoldDB" id="A0A3S5CMH0"/>
<accession>A0A3S5CMH0</accession>
<comment type="caution">
    <text evidence="2">The sequence shown here is derived from an EMBL/GenBank/DDBJ whole genome shotgun (WGS) entry which is preliminary data.</text>
</comment>
<organism evidence="2 3">
    <name type="scientific">Protopolystoma xenopodis</name>
    <dbReference type="NCBI Taxonomy" id="117903"/>
    <lineage>
        <taxon>Eukaryota</taxon>
        <taxon>Metazoa</taxon>
        <taxon>Spiralia</taxon>
        <taxon>Lophotrochozoa</taxon>
        <taxon>Platyhelminthes</taxon>
        <taxon>Monogenea</taxon>
        <taxon>Polyopisthocotylea</taxon>
        <taxon>Polystomatidea</taxon>
        <taxon>Polystomatidae</taxon>
        <taxon>Protopolystoma</taxon>
    </lineage>
</organism>
<reference evidence="2" key="1">
    <citation type="submission" date="2018-11" db="EMBL/GenBank/DDBJ databases">
        <authorList>
            <consortium name="Pathogen Informatics"/>
        </authorList>
    </citation>
    <scope>NUCLEOTIDE SEQUENCE</scope>
</reference>
<feature type="transmembrane region" description="Helical" evidence="1">
    <location>
        <begin position="17"/>
        <end position="36"/>
    </location>
</feature>
<keyword evidence="1" id="KW-1133">Transmembrane helix</keyword>
<name>A0A3S5CMH0_9PLAT</name>
<dbReference type="OrthoDB" id="10062838at2759"/>
<dbReference type="EMBL" id="CAAALY010048104">
    <property type="protein sequence ID" value="VEL20810.1"/>
    <property type="molecule type" value="Genomic_DNA"/>
</dbReference>
<sequence>MASSGVILNIYTDQLVMWYKVLCTLSVVSYALFTVIQATFETCRSTIVYNSCTFSAEFLHIGDVDVIENWVFYRATNRSLRRKCTRKDSEWKDKTTTECDVGAKAVFGDQWDSNHDSAAI</sequence>
<keyword evidence="1" id="KW-0472">Membrane</keyword>
<dbReference type="Proteomes" id="UP000784294">
    <property type="component" value="Unassembled WGS sequence"/>
</dbReference>
<gene>
    <name evidence="2" type="ORF">PXEA_LOCUS14250</name>
</gene>
<evidence type="ECO:0000313" key="3">
    <source>
        <dbReference type="Proteomes" id="UP000784294"/>
    </source>
</evidence>
<keyword evidence="1" id="KW-0812">Transmembrane</keyword>
<protein>
    <submittedName>
        <fullName evidence="2">Uncharacterized protein</fullName>
    </submittedName>
</protein>